<keyword evidence="1" id="KW-0175">Coiled coil</keyword>
<dbReference type="AlphaFoldDB" id="A0AAD5L200"/>
<comment type="caution">
    <text evidence="2">The sequence shown here is derived from an EMBL/GenBank/DDBJ whole genome shotgun (WGS) entry which is preliminary data.</text>
</comment>
<evidence type="ECO:0000313" key="3">
    <source>
        <dbReference type="Proteomes" id="UP000820818"/>
    </source>
</evidence>
<protein>
    <submittedName>
        <fullName evidence="2">Uncharacterized protein</fullName>
    </submittedName>
</protein>
<keyword evidence="3" id="KW-1185">Reference proteome</keyword>
<feature type="coiled-coil region" evidence="1">
    <location>
        <begin position="95"/>
        <end position="178"/>
    </location>
</feature>
<dbReference type="PANTHER" id="PTHR46903:SF1">
    <property type="entry name" value="CCHC-TYPE DOMAIN-CONTAINING PROTEIN"/>
    <property type="match status" value="1"/>
</dbReference>
<proteinExistence type="predicted"/>
<evidence type="ECO:0000256" key="1">
    <source>
        <dbReference type="SAM" id="Coils"/>
    </source>
</evidence>
<gene>
    <name evidence="2" type="ORF">GHT06_008866</name>
</gene>
<accession>A0AAD5L200</accession>
<dbReference type="PANTHER" id="PTHR46903">
    <property type="entry name" value="C2H2-TYPE DOMAIN-CONTAINING PROTEIN"/>
    <property type="match status" value="1"/>
</dbReference>
<organism evidence="2 3">
    <name type="scientific">Daphnia sinensis</name>
    <dbReference type="NCBI Taxonomy" id="1820382"/>
    <lineage>
        <taxon>Eukaryota</taxon>
        <taxon>Metazoa</taxon>
        <taxon>Ecdysozoa</taxon>
        <taxon>Arthropoda</taxon>
        <taxon>Crustacea</taxon>
        <taxon>Branchiopoda</taxon>
        <taxon>Diplostraca</taxon>
        <taxon>Cladocera</taxon>
        <taxon>Anomopoda</taxon>
        <taxon>Daphniidae</taxon>
        <taxon>Daphnia</taxon>
        <taxon>Daphnia similis group</taxon>
    </lineage>
</organism>
<sequence>MKGGAEAVLVETTEEPSEDLTIAKKKRRTLRSQITNTNRHLNEHIRAAGSRGAIAGLVRHLKDLLKRATSLHTELLTMGDSEENEKQDELHLRYVQEAGETIANAERHLDSRKDEAPSVIQHGGVGGRRHVNQEEELQAARRRADDARGQAEEAHNRAEELRNQQEAAEEALLNLQMSDGDPDYLTSVSQQISHASLLATSSGSDKRIQPLVISASSVKASTNSKLVEILRIFPSATASRFVHDIAYVLVV</sequence>
<dbReference type="Proteomes" id="UP000820818">
    <property type="component" value="Linkage Group LG1"/>
</dbReference>
<dbReference type="EMBL" id="WJBH02000001">
    <property type="protein sequence ID" value="KAI9565099.1"/>
    <property type="molecule type" value="Genomic_DNA"/>
</dbReference>
<name>A0AAD5L200_9CRUS</name>
<evidence type="ECO:0000313" key="2">
    <source>
        <dbReference type="EMBL" id="KAI9565099.1"/>
    </source>
</evidence>
<reference evidence="2 3" key="1">
    <citation type="submission" date="2022-05" db="EMBL/GenBank/DDBJ databases">
        <title>A multi-omics perspective on studying reproductive biology in Daphnia sinensis.</title>
        <authorList>
            <person name="Jia J."/>
        </authorList>
    </citation>
    <scope>NUCLEOTIDE SEQUENCE [LARGE SCALE GENOMIC DNA]</scope>
    <source>
        <strain evidence="2 3">WSL</strain>
    </source>
</reference>